<reference evidence="1" key="1">
    <citation type="submission" date="2022-07" db="EMBL/GenBank/DDBJ databases">
        <title>Phylogenomic reconstructions and comparative analyses of Kickxellomycotina fungi.</title>
        <authorList>
            <person name="Reynolds N.K."/>
            <person name="Stajich J.E."/>
            <person name="Barry K."/>
            <person name="Grigoriev I.V."/>
            <person name="Crous P."/>
            <person name="Smith M.E."/>
        </authorList>
    </citation>
    <scope>NUCLEOTIDE SEQUENCE</scope>
    <source>
        <strain evidence="1">Benny 63K</strain>
    </source>
</reference>
<feature type="non-terminal residue" evidence="1">
    <location>
        <position position="1"/>
    </location>
</feature>
<organism evidence="1 2">
    <name type="scientific">Kickxella alabastrina</name>
    <dbReference type="NCBI Taxonomy" id="61397"/>
    <lineage>
        <taxon>Eukaryota</taxon>
        <taxon>Fungi</taxon>
        <taxon>Fungi incertae sedis</taxon>
        <taxon>Zoopagomycota</taxon>
        <taxon>Kickxellomycotina</taxon>
        <taxon>Kickxellomycetes</taxon>
        <taxon>Kickxellales</taxon>
        <taxon>Kickxellaceae</taxon>
        <taxon>Kickxella</taxon>
    </lineage>
</organism>
<keyword evidence="2" id="KW-1185">Reference proteome</keyword>
<sequence>SSSGGSILSNELHTSPPEYSSDLKYGFLQGTFGLPYGGYIVRPAYGLRTTLTLTDSASMFSVFGTKQEIISYLRSMQTMVFTKMTARTYTSDIVVELYRTTEHNQMTLLRRLLDFSPQRQLVIRAGRSFTPSDFKPLVRIQAPQGLRLCEIAGILEDTAGGAAATAVAPLGGKKFAVNLTRDKELNIRVMGRLRSASSSVALLG</sequence>
<dbReference type="Proteomes" id="UP001150581">
    <property type="component" value="Unassembled WGS sequence"/>
</dbReference>
<protein>
    <submittedName>
        <fullName evidence="1">Uncharacterized protein</fullName>
    </submittedName>
</protein>
<comment type="caution">
    <text evidence="1">The sequence shown here is derived from an EMBL/GenBank/DDBJ whole genome shotgun (WGS) entry which is preliminary data.</text>
</comment>
<feature type="non-terminal residue" evidence="1">
    <location>
        <position position="204"/>
    </location>
</feature>
<dbReference type="EMBL" id="JANBPG010002681">
    <property type="protein sequence ID" value="KAJ1884960.1"/>
    <property type="molecule type" value="Genomic_DNA"/>
</dbReference>
<proteinExistence type="predicted"/>
<evidence type="ECO:0000313" key="1">
    <source>
        <dbReference type="EMBL" id="KAJ1884960.1"/>
    </source>
</evidence>
<evidence type="ECO:0000313" key="2">
    <source>
        <dbReference type="Proteomes" id="UP001150581"/>
    </source>
</evidence>
<accession>A0ACC1I0P5</accession>
<name>A0ACC1I0P5_9FUNG</name>
<gene>
    <name evidence="1" type="ORF">LPJ66_010359</name>
</gene>